<evidence type="ECO:0000256" key="5">
    <source>
        <dbReference type="ARBA" id="ARBA00022840"/>
    </source>
</evidence>
<comment type="catalytic activity">
    <reaction evidence="8 9">
        <text>tRNA(Leu) + L-leucine + ATP = L-leucyl-tRNA(Leu) + AMP + diphosphate</text>
        <dbReference type="Rhea" id="RHEA:11688"/>
        <dbReference type="Rhea" id="RHEA-COMP:9613"/>
        <dbReference type="Rhea" id="RHEA-COMP:9622"/>
        <dbReference type="ChEBI" id="CHEBI:30616"/>
        <dbReference type="ChEBI" id="CHEBI:33019"/>
        <dbReference type="ChEBI" id="CHEBI:57427"/>
        <dbReference type="ChEBI" id="CHEBI:78442"/>
        <dbReference type="ChEBI" id="CHEBI:78494"/>
        <dbReference type="ChEBI" id="CHEBI:456215"/>
        <dbReference type="EC" id="6.1.1.4"/>
    </reaction>
</comment>
<evidence type="ECO:0000256" key="2">
    <source>
        <dbReference type="ARBA" id="ARBA00022490"/>
    </source>
</evidence>
<dbReference type="PANTHER" id="PTHR45794">
    <property type="entry name" value="LEUCYL-TRNA SYNTHETASE"/>
    <property type="match status" value="1"/>
</dbReference>
<dbReference type="InterPro" id="IPR013155">
    <property type="entry name" value="M/V/L/I-tRNA-synth_anticd-bd"/>
</dbReference>
<organism evidence="14 15">
    <name type="scientific">Methanobrevibacter arboriphilus</name>
    <dbReference type="NCBI Taxonomy" id="39441"/>
    <lineage>
        <taxon>Archaea</taxon>
        <taxon>Methanobacteriati</taxon>
        <taxon>Methanobacteriota</taxon>
        <taxon>Methanomada group</taxon>
        <taxon>Methanobacteria</taxon>
        <taxon>Methanobacteriales</taxon>
        <taxon>Methanobacteriaceae</taxon>
        <taxon>Methanobrevibacter</taxon>
    </lineage>
</organism>
<accession>A0A843ABM6</accession>
<evidence type="ECO:0000256" key="3">
    <source>
        <dbReference type="ARBA" id="ARBA00022598"/>
    </source>
</evidence>
<dbReference type="InterPro" id="IPR015413">
    <property type="entry name" value="Methionyl/Leucyl_tRNA_Synth"/>
</dbReference>
<dbReference type="InterPro" id="IPR014729">
    <property type="entry name" value="Rossmann-like_a/b/a_fold"/>
</dbReference>
<dbReference type="EMBL" id="JADIIN010000022">
    <property type="protein sequence ID" value="MBF4468342.1"/>
    <property type="molecule type" value="Genomic_DNA"/>
</dbReference>
<sequence>MSKEMEKKWQDKWEKSKLFQADHDERKKIFLTVAYPYPSGAMHIGHGRTYTVPDVYARFKRMQGYNVLFPMGWHVTGAPVIGIASRIKDKDPWTLELYEKVHKVPKTEIPKLEDPEYIVKYFSTEYHNVMNDMGYSIDWRREFRTTDPTYKKFIEWQIRKLKEMDLIRKGNHPVKYCPHCDNPVGDHDLLEGEGVGVNELTLLKFKLLDKNDNEINGIDEGNNNVKYLVPATFRPETIYGSTNLWLNPDIEYIEVISDASKDGTNGETWIISKEAYDNISNQIKDLKIIGTIDPKPLIGTYVENPVTKEPHPLLPASFVDPEYGSGSVFSVPGHAPADYIALQDLKNNNELLEEYGLEDIVNKIEPLNVVTLKKYSKIPARDVIERLNVKTQEDPNLEEATNELYKVEHSKGIISDHIPIYSGERVSIARENIKKDMISKNQATIMYDFAEHPVICRCGTKCVVKIMDNQWFLKYSDEEWKEKTRNLLRNENIIPNEVRSNLEYYIGWLEDWACSRRIGLGTKLPWDKQWLIEPLTDSTIYMSYYTIAKYLKDINPNDLNDAFFEKVFFDNDINIDNDINTNKINTSQLDSIGADIDDFKLKIDEDIISEIQNEFSYWYPLDWRLSAKDLVGNHLSFHMFHHAALFPPENWPQGMVVFGMGLLEGNKMSSSKGNVILLSDAIEEYGADVVRLFLMSSAEPWQDFDWREKEVVGTKRRLDWFFEFAEKIESIKKSPLDLSNIERVDLTRKIDLWMMNQLFIRINDATNALEGFQTRKALQDSLFLLKKDVDHYMYRTKHLLEDPDEAIIFVLSSILEAWIRILAPFTPHSSEELWSKYGGEGFVSEAEWPITYQYFPMKCTPTLNLQADSCIPSEVIEKSEEMVQSIVKDINEIKKIVDVVPKKIHVYLAPDWKWLLYRIAADIGKPDIGQIMGRAIGENIHDNKKEIADVAKKVGREITKTRYIGKIDEYDVFSDALDFISEEVDAEVIIHTDDSYDPQNKAKNAMPYKPAIFME</sequence>
<feature type="short sequence motif" description="'KMSKS' region" evidence="9">
    <location>
        <begin position="667"/>
        <end position="671"/>
    </location>
</feature>
<evidence type="ECO:0000256" key="8">
    <source>
        <dbReference type="ARBA" id="ARBA00047469"/>
    </source>
</evidence>
<dbReference type="GO" id="GO:0002161">
    <property type="term" value="F:aminoacyl-tRNA deacylase activity"/>
    <property type="evidence" value="ECO:0007669"/>
    <property type="project" value="InterPro"/>
</dbReference>
<keyword evidence="5 9" id="KW-0067">ATP-binding</keyword>
<dbReference type="InterPro" id="IPR004493">
    <property type="entry name" value="Leu-tRNA-synth_Ia_arc/euk"/>
</dbReference>
<dbReference type="Proteomes" id="UP000658733">
    <property type="component" value="Unassembled WGS sequence"/>
</dbReference>
<dbReference type="SUPFAM" id="SSF50677">
    <property type="entry name" value="ValRS/IleRS/LeuRS editing domain"/>
    <property type="match status" value="1"/>
</dbReference>
<dbReference type="SUPFAM" id="SSF52374">
    <property type="entry name" value="Nucleotidylyl transferase"/>
    <property type="match status" value="1"/>
</dbReference>
<dbReference type="PROSITE" id="PS00178">
    <property type="entry name" value="AA_TRNA_LIGASE_I"/>
    <property type="match status" value="1"/>
</dbReference>
<feature type="domain" description="Methionyl/Leucyl tRNA synthetase" evidence="13">
    <location>
        <begin position="612"/>
        <end position="712"/>
    </location>
</feature>
<dbReference type="Pfam" id="PF08264">
    <property type="entry name" value="Anticodon_1"/>
    <property type="match status" value="1"/>
</dbReference>
<evidence type="ECO:0000313" key="15">
    <source>
        <dbReference type="Proteomes" id="UP000658733"/>
    </source>
</evidence>
<reference evidence="14" key="1">
    <citation type="submission" date="2020-10" db="EMBL/GenBank/DDBJ databases">
        <title>Dehalococcoides mccartyi of a TCE/Cr reducing biochatode.</title>
        <authorList>
            <person name="Matturro B."/>
        </authorList>
    </citation>
    <scope>NUCLEOTIDE SEQUENCE</scope>
    <source>
        <strain evidence="14">Bin4</strain>
    </source>
</reference>
<keyword evidence="3 9" id="KW-0436">Ligase</keyword>
<dbReference type="RefSeq" id="WP_278522106.1">
    <property type="nucleotide sequence ID" value="NZ_JADIIN010000022.1"/>
</dbReference>
<dbReference type="InterPro" id="IPR001412">
    <property type="entry name" value="aa-tRNA-synth_I_CS"/>
</dbReference>
<comment type="caution">
    <text evidence="14">The sequence shown here is derived from an EMBL/GenBank/DDBJ whole genome shotgun (WGS) entry which is preliminary data.</text>
</comment>
<dbReference type="GO" id="GO:0006429">
    <property type="term" value="P:leucyl-tRNA aminoacylation"/>
    <property type="evidence" value="ECO:0007669"/>
    <property type="project" value="UniProtKB-UniRule"/>
</dbReference>
<dbReference type="NCBIfam" id="NF008957">
    <property type="entry name" value="PRK12300.1"/>
    <property type="match status" value="1"/>
</dbReference>
<dbReference type="Gene3D" id="1.10.10.720">
    <property type="entry name" value="leucyl-tRNA synthetase"/>
    <property type="match status" value="1"/>
</dbReference>
<dbReference type="Pfam" id="PF00133">
    <property type="entry name" value="tRNA-synt_1"/>
    <property type="match status" value="1"/>
</dbReference>
<feature type="domain" description="Aminoacyl-tRNA synthetase class Ia" evidence="11">
    <location>
        <begin position="8"/>
        <end position="526"/>
    </location>
</feature>
<dbReference type="GO" id="GO:0005737">
    <property type="term" value="C:cytoplasm"/>
    <property type="evidence" value="ECO:0007669"/>
    <property type="project" value="UniProtKB-SubCell"/>
</dbReference>
<dbReference type="InterPro" id="IPR020791">
    <property type="entry name" value="Leu-tRNA-lgase_arc"/>
</dbReference>
<keyword evidence="4 9" id="KW-0547">Nucleotide-binding</keyword>
<dbReference type="GO" id="GO:0005524">
    <property type="term" value="F:ATP binding"/>
    <property type="evidence" value="ECO:0007669"/>
    <property type="project" value="UniProtKB-UniRule"/>
</dbReference>
<gene>
    <name evidence="9 14" type="primary">leuS</name>
    <name evidence="14" type="ORF">ISP01_02955</name>
</gene>
<dbReference type="Pfam" id="PF09334">
    <property type="entry name" value="tRNA-synt_1g"/>
    <property type="match status" value="1"/>
</dbReference>
<evidence type="ECO:0000256" key="6">
    <source>
        <dbReference type="ARBA" id="ARBA00022917"/>
    </source>
</evidence>
<keyword evidence="7 9" id="KW-0030">Aminoacyl-tRNA synthetase</keyword>
<dbReference type="AlphaFoldDB" id="A0A843ABM6"/>
<evidence type="ECO:0000256" key="1">
    <source>
        <dbReference type="ARBA" id="ARBA00005594"/>
    </source>
</evidence>
<proteinExistence type="inferred from homology"/>
<dbReference type="SUPFAM" id="SSF47323">
    <property type="entry name" value="Anticodon-binding domain of a subclass of class I aminoacyl-tRNA synthetases"/>
    <property type="match status" value="1"/>
</dbReference>
<dbReference type="Gene3D" id="3.30.2320.20">
    <property type="entry name" value="Class I aminoacyl-tRNA synthetases (RS)"/>
    <property type="match status" value="1"/>
</dbReference>
<keyword evidence="2 9" id="KW-0963">Cytoplasm</keyword>
<evidence type="ECO:0000256" key="9">
    <source>
        <dbReference type="HAMAP-Rule" id="MF_00049"/>
    </source>
</evidence>
<feature type="domain" description="Methionyl/Valyl/Leucyl/Isoleucyl-tRNA synthetase anticodon-binding" evidence="12">
    <location>
        <begin position="751"/>
        <end position="901"/>
    </location>
</feature>
<comment type="caution">
    <text evidence="9">Lacks conserved residue(s) required for the propagation of feature annotation.</text>
</comment>
<dbReference type="NCBIfam" id="TIGR00395">
    <property type="entry name" value="leuS_arch"/>
    <property type="match status" value="1"/>
</dbReference>
<dbReference type="Gene3D" id="1.10.730.10">
    <property type="entry name" value="Isoleucyl-tRNA Synthetase, Domain 1"/>
    <property type="match status" value="1"/>
</dbReference>
<comment type="subcellular location">
    <subcellularLocation>
        <location evidence="9">Cytoplasm</location>
    </subcellularLocation>
</comment>
<evidence type="ECO:0000313" key="14">
    <source>
        <dbReference type="EMBL" id="MBF4468342.1"/>
    </source>
</evidence>
<evidence type="ECO:0000259" key="11">
    <source>
        <dbReference type="Pfam" id="PF00133"/>
    </source>
</evidence>
<dbReference type="InterPro" id="IPR009080">
    <property type="entry name" value="tRNAsynth_Ia_anticodon-bd"/>
</dbReference>
<evidence type="ECO:0000259" key="13">
    <source>
        <dbReference type="Pfam" id="PF09334"/>
    </source>
</evidence>
<comment type="similarity">
    <text evidence="1 9 10">Belongs to the class-I aminoacyl-tRNA synthetase family.</text>
</comment>
<dbReference type="Gene3D" id="3.40.50.620">
    <property type="entry name" value="HUPs"/>
    <property type="match status" value="1"/>
</dbReference>
<protein>
    <recommendedName>
        <fullName evidence="9">Leucine--tRNA ligase</fullName>
        <ecNumber evidence="9">6.1.1.4</ecNumber>
    </recommendedName>
    <alternativeName>
        <fullName evidence="9">Leucyl-tRNA synthetase</fullName>
        <shortName evidence="9">LeuRS</shortName>
    </alternativeName>
</protein>
<dbReference type="EC" id="6.1.1.4" evidence="9"/>
<dbReference type="GO" id="GO:0004823">
    <property type="term" value="F:leucine-tRNA ligase activity"/>
    <property type="evidence" value="ECO:0007669"/>
    <property type="project" value="UniProtKB-UniRule"/>
</dbReference>
<feature type="short sequence motif" description="'HIGH' region" evidence="9">
    <location>
        <begin position="36"/>
        <end position="46"/>
    </location>
</feature>
<dbReference type="Gene3D" id="3.90.740.10">
    <property type="entry name" value="Valyl/Leucyl/Isoleucyl-tRNA synthetase, editing domain"/>
    <property type="match status" value="1"/>
</dbReference>
<dbReference type="InterPro" id="IPR002300">
    <property type="entry name" value="aa-tRNA-synth_Ia"/>
</dbReference>
<evidence type="ECO:0000256" key="7">
    <source>
        <dbReference type="ARBA" id="ARBA00023146"/>
    </source>
</evidence>
<dbReference type="FunFam" id="1.10.730.10:FF:000002">
    <property type="entry name" value="Leucine--tRNA ligase"/>
    <property type="match status" value="1"/>
</dbReference>
<keyword evidence="6 9" id="KW-0648">Protein biosynthesis</keyword>
<dbReference type="InterPro" id="IPR009008">
    <property type="entry name" value="Val/Leu/Ile-tRNA-synth_edit"/>
</dbReference>
<dbReference type="HAMAP" id="MF_00049_A">
    <property type="entry name" value="Leu_tRNA_synth_A"/>
    <property type="match status" value="1"/>
</dbReference>
<name>A0A843ABM6_METAZ</name>
<evidence type="ECO:0000256" key="10">
    <source>
        <dbReference type="RuleBase" id="RU363035"/>
    </source>
</evidence>
<evidence type="ECO:0000259" key="12">
    <source>
        <dbReference type="Pfam" id="PF08264"/>
    </source>
</evidence>
<evidence type="ECO:0000256" key="4">
    <source>
        <dbReference type="ARBA" id="ARBA00022741"/>
    </source>
</evidence>
<dbReference type="PANTHER" id="PTHR45794:SF1">
    <property type="entry name" value="LEUCINE--TRNA LIGASE, CYTOPLASMIC"/>
    <property type="match status" value="1"/>
</dbReference>